<dbReference type="Gene3D" id="3.40.630.10">
    <property type="entry name" value="Zn peptidases"/>
    <property type="match status" value="1"/>
</dbReference>
<dbReference type="GO" id="GO:0005737">
    <property type="term" value="C:cytoplasm"/>
    <property type="evidence" value="ECO:0007669"/>
    <property type="project" value="InterPro"/>
</dbReference>
<keyword evidence="2 7" id="KW-0031">Aminopeptidase</keyword>
<evidence type="ECO:0000256" key="1">
    <source>
        <dbReference type="ARBA" id="ARBA00009528"/>
    </source>
</evidence>
<dbReference type="InterPro" id="IPR000819">
    <property type="entry name" value="Peptidase_M17_C"/>
</dbReference>
<dbReference type="CDD" id="cd00433">
    <property type="entry name" value="Peptidase_M17"/>
    <property type="match status" value="1"/>
</dbReference>
<name>A0A0B7IA00_9FLAO</name>
<organism evidence="7 8">
    <name type="scientific">Capnocytophaga canimorsus</name>
    <dbReference type="NCBI Taxonomy" id="28188"/>
    <lineage>
        <taxon>Bacteria</taxon>
        <taxon>Pseudomonadati</taxon>
        <taxon>Bacteroidota</taxon>
        <taxon>Flavobacteriia</taxon>
        <taxon>Flavobacteriales</taxon>
        <taxon>Flavobacteriaceae</taxon>
        <taxon>Capnocytophaga</taxon>
    </lineage>
</organism>
<dbReference type="EC" id="3.4.11.1" evidence="7"/>
<comment type="similarity">
    <text evidence="1">Belongs to the peptidase M17 family.</text>
</comment>
<dbReference type="InterPro" id="IPR011356">
    <property type="entry name" value="Leucine_aapep/pepB"/>
</dbReference>
<protein>
    <submittedName>
        <fullName evidence="7">Leucyl aminopeptidase</fullName>
        <ecNumber evidence="7">3.4.11.1</ecNumber>
    </submittedName>
</protein>
<gene>
    <name evidence="7" type="ORF">CCAN11_1810001</name>
</gene>
<dbReference type="PROSITE" id="PS00631">
    <property type="entry name" value="CYTOSOL_AP"/>
    <property type="match status" value="1"/>
</dbReference>
<keyword evidence="3" id="KW-0645">Protease</keyword>
<dbReference type="Gene3D" id="3.40.220.10">
    <property type="entry name" value="Leucine Aminopeptidase, subunit E, domain 1"/>
    <property type="match status" value="1"/>
</dbReference>
<evidence type="ECO:0000256" key="3">
    <source>
        <dbReference type="ARBA" id="ARBA00022670"/>
    </source>
</evidence>
<dbReference type="GO" id="GO:0006508">
    <property type="term" value="P:proteolysis"/>
    <property type="evidence" value="ECO:0007669"/>
    <property type="project" value="UniProtKB-KW"/>
</dbReference>
<evidence type="ECO:0000313" key="8">
    <source>
        <dbReference type="Proteomes" id="UP000039370"/>
    </source>
</evidence>
<dbReference type="EMBL" id="CDOK01000092">
    <property type="protein sequence ID" value="CEN48771.1"/>
    <property type="molecule type" value="Genomic_DNA"/>
</dbReference>
<sequence>MKIHALENHQQAQGEAVIYVVDTIGKLPEGVQAHVKKYLEKKQNTVISIPFFEKPVVVALLIEKANKHTDNWEKARFAGHQICCLLKKESYASAYFVSEFDTATTVSLLEGMFLSDYQFTKYKTEKKEECNLILYAHFSKSIAQELTHIIQGVNIARDLVNEPVSTLNTTRFSEEMLALGNQFGFEVNVLNKTQISTLKMGGLLGVNAGSEIPPTFNVLTWSPPNAVNKNPYVIVGKGVVYDTGGYNIKPGSYMDTMKSDMAGAAAVVGLFCAVAKNNLPVHIIGLIPVTDNRVNSNAFVSDDILTMMNGTTVEVKNTDAEGRLILADALVYAQRYQPKLVIDLATLTGAAARITGHYGSAFMGNASEVIKKQLKTSGENVHERLVELPFWDEFADDLKSNIADIKNLGNPEGGASSAGKFLEHFTDYPWLHIDIAGSAFLNSEYRYYKAGATGVGVRLLYDFLKEEVV</sequence>
<keyword evidence="4 7" id="KW-0378">Hydrolase</keyword>
<keyword evidence="5" id="KW-0464">Manganese</keyword>
<evidence type="ECO:0000256" key="4">
    <source>
        <dbReference type="ARBA" id="ARBA00022801"/>
    </source>
</evidence>
<dbReference type="AlphaFoldDB" id="A0A0B7IA00"/>
<dbReference type="GO" id="GO:0070006">
    <property type="term" value="F:metalloaminopeptidase activity"/>
    <property type="evidence" value="ECO:0007669"/>
    <property type="project" value="InterPro"/>
</dbReference>
<feature type="domain" description="Cytosol aminopeptidase" evidence="6">
    <location>
        <begin position="317"/>
        <end position="324"/>
    </location>
</feature>
<dbReference type="PANTHER" id="PTHR11963">
    <property type="entry name" value="LEUCINE AMINOPEPTIDASE-RELATED"/>
    <property type="match status" value="1"/>
</dbReference>
<dbReference type="SUPFAM" id="SSF53187">
    <property type="entry name" value="Zn-dependent exopeptidases"/>
    <property type="match status" value="1"/>
</dbReference>
<evidence type="ECO:0000313" key="7">
    <source>
        <dbReference type="EMBL" id="CEN48771.1"/>
    </source>
</evidence>
<evidence type="ECO:0000256" key="5">
    <source>
        <dbReference type="ARBA" id="ARBA00023211"/>
    </source>
</evidence>
<dbReference type="PANTHER" id="PTHR11963:SF23">
    <property type="entry name" value="CYTOSOL AMINOPEPTIDASE"/>
    <property type="match status" value="1"/>
</dbReference>
<reference evidence="8" key="1">
    <citation type="submission" date="2015-01" db="EMBL/GenBank/DDBJ databases">
        <authorList>
            <person name="MANFREDI Pablo"/>
        </authorList>
    </citation>
    <scope>NUCLEOTIDE SEQUENCE [LARGE SCALE GENOMIC DNA]</scope>
    <source>
        <strain evidence="8">Cc11</strain>
    </source>
</reference>
<dbReference type="SUPFAM" id="SSF52949">
    <property type="entry name" value="Macro domain-like"/>
    <property type="match status" value="1"/>
</dbReference>
<dbReference type="GO" id="GO:0030145">
    <property type="term" value="F:manganese ion binding"/>
    <property type="evidence" value="ECO:0007669"/>
    <property type="project" value="InterPro"/>
</dbReference>
<dbReference type="Proteomes" id="UP000039370">
    <property type="component" value="Unassembled WGS sequence"/>
</dbReference>
<proteinExistence type="inferred from homology"/>
<dbReference type="PRINTS" id="PR00481">
    <property type="entry name" value="LAMNOPPTDASE"/>
</dbReference>
<evidence type="ECO:0000259" key="6">
    <source>
        <dbReference type="PROSITE" id="PS00631"/>
    </source>
</evidence>
<dbReference type="InterPro" id="IPR043472">
    <property type="entry name" value="Macro_dom-like"/>
</dbReference>
<accession>A0A0B7IA00</accession>
<evidence type="ECO:0000256" key="2">
    <source>
        <dbReference type="ARBA" id="ARBA00022438"/>
    </source>
</evidence>
<dbReference type="Pfam" id="PF00883">
    <property type="entry name" value="Peptidase_M17"/>
    <property type="match status" value="1"/>
</dbReference>